<dbReference type="GO" id="GO:0005525">
    <property type="term" value="F:GTP binding"/>
    <property type="evidence" value="ECO:0007669"/>
    <property type="project" value="UniProtKB-UniRule"/>
</dbReference>
<dbReference type="InterPro" id="IPR013482">
    <property type="entry name" value="Molybde_CF_guanTrfase"/>
</dbReference>
<gene>
    <name evidence="8" type="primary">mobA</name>
    <name evidence="10" type="ORF">GAH_00468</name>
</gene>
<evidence type="ECO:0000256" key="6">
    <source>
        <dbReference type="ARBA" id="ARBA00023134"/>
    </source>
</evidence>
<dbReference type="OrthoDB" id="28434at2157"/>
<name>A0A0F7IEZ3_9EURY</name>
<keyword evidence="1 8" id="KW-0963">Cytoplasm</keyword>
<dbReference type="EMBL" id="CP011267">
    <property type="protein sequence ID" value="AKG92183.1"/>
    <property type="molecule type" value="Genomic_DNA"/>
</dbReference>
<evidence type="ECO:0000313" key="11">
    <source>
        <dbReference type="Proteomes" id="UP000034723"/>
    </source>
</evidence>
<dbReference type="PANTHER" id="PTHR19136">
    <property type="entry name" value="MOLYBDENUM COFACTOR GUANYLYLTRANSFERASE"/>
    <property type="match status" value="1"/>
</dbReference>
<organism evidence="10 11">
    <name type="scientific">Geoglobus ahangari</name>
    <dbReference type="NCBI Taxonomy" id="113653"/>
    <lineage>
        <taxon>Archaea</taxon>
        <taxon>Methanobacteriati</taxon>
        <taxon>Methanobacteriota</taxon>
        <taxon>Archaeoglobi</taxon>
        <taxon>Archaeoglobales</taxon>
        <taxon>Archaeoglobaceae</taxon>
        <taxon>Geoglobus</taxon>
    </lineage>
</organism>
<feature type="binding site" evidence="8">
    <location>
        <position position="63"/>
    </location>
    <ligand>
        <name>GTP</name>
        <dbReference type="ChEBI" id="CHEBI:37565"/>
    </ligand>
</feature>
<dbReference type="HAMAP" id="MF_00316">
    <property type="entry name" value="MobA"/>
    <property type="match status" value="1"/>
</dbReference>
<dbReference type="STRING" id="113653.GAH_00468"/>
<keyword evidence="4 8" id="KW-0547">Nucleotide-binding</keyword>
<keyword evidence="10" id="KW-0548">Nucleotidyltransferase</keyword>
<feature type="binding site" evidence="8">
    <location>
        <position position="91"/>
    </location>
    <ligand>
        <name>Mg(2+)</name>
        <dbReference type="ChEBI" id="CHEBI:18420"/>
    </ligand>
</feature>
<dbReference type="InterPro" id="IPR025877">
    <property type="entry name" value="MobA-like_NTP_Trfase"/>
</dbReference>
<feature type="binding site" evidence="8">
    <location>
        <position position="91"/>
    </location>
    <ligand>
        <name>GTP</name>
        <dbReference type="ChEBI" id="CHEBI:37565"/>
    </ligand>
</feature>
<evidence type="ECO:0000256" key="3">
    <source>
        <dbReference type="ARBA" id="ARBA00022723"/>
    </source>
</evidence>
<dbReference type="GO" id="GO:0005737">
    <property type="term" value="C:cytoplasm"/>
    <property type="evidence" value="ECO:0007669"/>
    <property type="project" value="UniProtKB-SubCell"/>
</dbReference>
<comment type="domain">
    <text evidence="8">The N-terminal domain determines nucleotide recognition and specific binding, while the C-terminal domain determines the specific binding to the target protein.</text>
</comment>
<reference evidence="10 11" key="1">
    <citation type="submission" date="2015-04" db="EMBL/GenBank/DDBJ databases">
        <title>The complete genome sequence of the hyperthermophilic, obligate iron-reducing archaeon Geoglobus ahangari strain 234T.</title>
        <authorList>
            <person name="Manzella M.P."/>
            <person name="Holmes D.E."/>
            <person name="Rocheleau J.M."/>
            <person name="Chung A."/>
            <person name="Reguera G."/>
            <person name="Kashefi K."/>
        </authorList>
    </citation>
    <scope>NUCLEOTIDE SEQUENCE [LARGE SCALE GENOMIC DNA]</scope>
    <source>
        <strain evidence="10 11">234</strain>
    </source>
</reference>
<dbReference type="InterPro" id="IPR029044">
    <property type="entry name" value="Nucleotide-diphossugar_trans"/>
</dbReference>
<protein>
    <recommendedName>
        <fullName evidence="8">Probable molybdenum cofactor guanylyltransferase</fullName>
        <shortName evidence="8">MoCo guanylyltransferase</shortName>
        <ecNumber evidence="8">2.7.7.77</ecNumber>
    </recommendedName>
    <alternativeName>
        <fullName evidence="8">GTP:molybdopterin guanylyltransferase</fullName>
    </alternativeName>
    <alternativeName>
        <fullName evidence="8">Mo-MPT guanylyltransferase</fullName>
    </alternativeName>
    <alternativeName>
        <fullName evidence="8">Molybdopterin guanylyltransferase</fullName>
    </alternativeName>
    <alternativeName>
        <fullName evidence="8">Molybdopterin-guanine dinucleotide synthase</fullName>
        <shortName evidence="8">MGD synthase</shortName>
    </alternativeName>
</protein>
<comment type="caution">
    <text evidence="8">Lacks conserved residue(s) required for the propagation of feature annotation.</text>
</comment>
<accession>A0A0F7IEZ3</accession>
<dbReference type="GeneID" id="24803049"/>
<comment type="subcellular location">
    <subcellularLocation>
        <location evidence="8">Cytoplasm</location>
    </subcellularLocation>
</comment>
<feature type="binding site" evidence="8">
    <location>
        <begin position="6"/>
        <end position="8"/>
    </location>
    <ligand>
        <name>GTP</name>
        <dbReference type="ChEBI" id="CHEBI:37565"/>
    </ligand>
</feature>
<keyword evidence="3 8" id="KW-0479">Metal-binding</keyword>
<dbReference type="EC" id="2.7.7.77" evidence="8"/>
<proteinExistence type="inferred from homology"/>
<feature type="binding site" evidence="8">
    <location>
        <position position="19"/>
    </location>
    <ligand>
        <name>GTP</name>
        <dbReference type="ChEBI" id="CHEBI:37565"/>
    </ligand>
</feature>
<evidence type="ECO:0000256" key="4">
    <source>
        <dbReference type="ARBA" id="ARBA00022741"/>
    </source>
</evidence>
<dbReference type="Proteomes" id="UP000034723">
    <property type="component" value="Chromosome"/>
</dbReference>
<evidence type="ECO:0000259" key="9">
    <source>
        <dbReference type="Pfam" id="PF12804"/>
    </source>
</evidence>
<keyword evidence="5 8" id="KW-0460">Magnesium</keyword>
<dbReference type="CDD" id="cd02503">
    <property type="entry name" value="MobA"/>
    <property type="match status" value="1"/>
</dbReference>
<comment type="similarity">
    <text evidence="8">Belongs to the MobA family.</text>
</comment>
<evidence type="ECO:0000256" key="5">
    <source>
        <dbReference type="ARBA" id="ARBA00022842"/>
    </source>
</evidence>
<evidence type="ECO:0000256" key="7">
    <source>
        <dbReference type="ARBA" id="ARBA00023150"/>
    </source>
</evidence>
<dbReference type="GO" id="GO:0061603">
    <property type="term" value="F:molybdenum cofactor guanylyltransferase activity"/>
    <property type="evidence" value="ECO:0007669"/>
    <property type="project" value="UniProtKB-EC"/>
</dbReference>
<keyword evidence="7 8" id="KW-0501">Molybdenum cofactor biosynthesis</keyword>
<comment type="function">
    <text evidence="8">Transfers a GMP moiety from GTP to Mo-molybdopterin (Mo-MPT) cofactor (Moco or molybdenum cofactor) to form Mo-molybdopterin guanine dinucleotide (Mo-MGD) cofactor.</text>
</comment>
<evidence type="ECO:0000313" key="10">
    <source>
        <dbReference type="EMBL" id="AKG92183.1"/>
    </source>
</evidence>
<dbReference type="GO" id="GO:0006777">
    <property type="term" value="P:Mo-molybdopterin cofactor biosynthetic process"/>
    <property type="evidence" value="ECO:0007669"/>
    <property type="project" value="UniProtKB-KW"/>
</dbReference>
<dbReference type="Gene3D" id="3.90.550.10">
    <property type="entry name" value="Spore Coat Polysaccharide Biosynthesis Protein SpsA, Chain A"/>
    <property type="match status" value="1"/>
</dbReference>
<keyword evidence="6 8" id="KW-0342">GTP-binding</keyword>
<dbReference type="PANTHER" id="PTHR19136:SF81">
    <property type="entry name" value="MOLYBDENUM COFACTOR GUANYLYLTRANSFERASE"/>
    <property type="match status" value="1"/>
</dbReference>
<dbReference type="GO" id="GO:0046872">
    <property type="term" value="F:metal ion binding"/>
    <property type="evidence" value="ECO:0007669"/>
    <property type="project" value="UniProtKB-KW"/>
</dbReference>
<evidence type="ECO:0000256" key="8">
    <source>
        <dbReference type="HAMAP-Rule" id="MF_00316"/>
    </source>
</evidence>
<comment type="cofactor">
    <cofactor evidence="8">
        <name>Mg(2+)</name>
        <dbReference type="ChEBI" id="CHEBI:18420"/>
    </cofactor>
</comment>
<dbReference type="AlphaFoldDB" id="A0A0F7IEZ3"/>
<sequence>MNLAILVGGRGRRLGGIEKSQLRLCGRKVIDILTEEFSSWNVVVVCRDQEQKGLFEGVECVVDRVENFGPLAGIYSALEFFGDRVAVVATDMPFLREEVVGELFRSSEKINASVLMPYWRDGRFEPLASVYSPELMPEIEKSFERNERKILAPVFRAERVFLYDVECLRKIDKNLISFFNINTAEDLKRAEELCSLMLSEGE</sequence>
<dbReference type="SUPFAM" id="SSF53448">
    <property type="entry name" value="Nucleotide-diphospho-sugar transferases"/>
    <property type="match status" value="1"/>
</dbReference>
<dbReference type="KEGG" id="gah:GAH_00468"/>
<evidence type="ECO:0000256" key="1">
    <source>
        <dbReference type="ARBA" id="ARBA00022490"/>
    </source>
</evidence>
<dbReference type="HOGENOM" id="CLU_055597_2_2_2"/>
<dbReference type="Pfam" id="PF12804">
    <property type="entry name" value="NTP_transf_3"/>
    <property type="match status" value="1"/>
</dbReference>
<feature type="domain" description="MobA-like NTP transferase" evidence="9">
    <location>
        <begin position="4"/>
        <end position="152"/>
    </location>
</feature>
<dbReference type="RefSeq" id="WP_048094504.1">
    <property type="nucleotide sequence ID" value="NZ_CP011267.1"/>
</dbReference>
<evidence type="ECO:0000256" key="2">
    <source>
        <dbReference type="ARBA" id="ARBA00022679"/>
    </source>
</evidence>
<comment type="catalytic activity">
    <reaction evidence="8">
        <text>Mo-molybdopterin + GTP + H(+) = Mo-molybdopterin guanine dinucleotide + diphosphate</text>
        <dbReference type="Rhea" id="RHEA:34243"/>
        <dbReference type="ChEBI" id="CHEBI:15378"/>
        <dbReference type="ChEBI" id="CHEBI:33019"/>
        <dbReference type="ChEBI" id="CHEBI:37565"/>
        <dbReference type="ChEBI" id="CHEBI:71302"/>
        <dbReference type="ChEBI" id="CHEBI:71310"/>
        <dbReference type="EC" id="2.7.7.77"/>
    </reaction>
</comment>
<dbReference type="InParanoid" id="A0A0F7IEZ3"/>
<keyword evidence="11" id="KW-1185">Reference proteome</keyword>
<keyword evidence="2 8" id="KW-0808">Transferase</keyword>